<reference evidence="2" key="2">
    <citation type="submission" date="2025-09" db="UniProtKB">
        <authorList>
            <consortium name="Ensembl"/>
        </authorList>
    </citation>
    <scope>IDENTIFICATION</scope>
</reference>
<accession>A0A8C8E5X1</accession>
<sequence>LLREVNSFSGCLQHTPKMSQGPTLFSCGVMGNGDGGAPIPPLISGSHHAHATLIPRGGCPALLPLLSELLISFPFPLIYLLIFRVTHAVEFIRILGLRLCLSI</sequence>
<reference evidence="2" key="1">
    <citation type="submission" date="2025-08" db="UniProtKB">
        <authorList>
            <consortium name="Ensembl"/>
        </authorList>
    </citation>
    <scope>IDENTIFICATION</scope>
</reference>
<dbReference type="AlphaFoldDB" id="A0A8C8E5X1"/>
<name>A0A8C8E5X1_9STRI</name>
<feature type="transmembrane region" description="Helical" evidence="1">
    <location>
        <begin position="61"/>
        <end position="83"/>
    </location>
</feature>
<evidence type="ECO:0000313" key="2">
    <source>
        <dbReference type="Ensembl" id="ENSOSUP00000003489.1"/>
    </source>
</evidence>
<evidence type="ECO:0000313" key="3">
    <source>
        <dbReference type="Proteomes" id="UP000694552"/>
    </source>
</evidence>
<keyword evidence="1" id="KW-0472">Membrane</keyword>
<protein>
    <submittedName>
        <fullName evidence="2">Uncharacterized protein</fullName>
    </submittedName>
</protein>
<dbReference type="Ensembl" id="ENSOSUT00000003593.1">
    <property type="protein sequence ID" value="ENSOSUP00000003489.1"/>
    <property type="gene ID" value="ENSOSUG00000002481.1"/>
</dbReference>
<keyword evidence="1" id="KW-0812">Transmembrane</keyword>
<proteinExistence type="predicted"/>
<dbReference type="Proteomes" id="UP000694552">
    <property type="component" value="Unplaced"/>
</dbReference>
<evidence type="ECO:0000256" key="1">
    <source>
        <dbReference type="SAM" id="Phobius"/>
    </source>
</evidence>
<keyword evidence="1" id="KW-1133">Transmembrane helix</keyword>
<keyword evidence="3" id="KW-1185">Reference proteome</keyword>
<organism evidence="2 3">
    <name type="scientific">Otus sunia</name>
    <name type="common">Oriental scops-owl</name>
    <dbReference type="NCBI Taxonomy" id="257818"/>
    <lineage>
        <taxon>Eukaryota</taxon>
        <taxon>Metazoa</taxon>
        <taxon>Chordata</taxon>
        <taxon>Craniata</taxon>
        <taxon>Vertebrata</taxon>
        <taxon>Euteleostomi</taxon>
        <taxon>Archelosauria</taxon>
        <taxon>Archosauria</taxon>
        <taxon>Dinosauria</taxon>
        <taxon>Saurischia</taxon>
        <taxon>Theropoda</taxon>
        <taxon>Coelurosauria</taxon>
        <taxon>Aves</taxon>
        <taxon>Neognathae</taxon>
        <taxon>Neoaves</taxon>
        <taxon>Telluraves</taxon>
        <taxon>Strigiformes</taxon>
        <taxon>Strigidae</taxon>
        <taxon>Otus</taxon>
    </lineage>
</organism>